<protein>
    <submittedName>
        <fullName evidence="1">Uncharacterized protein</fullName>
    </submittedName>
</protein>
<gene>
    <name evidence="1" type="ORF">XELAEV_18017307mg</name>
</gene>
<dbReference type="Proteomes" id="UP000694892">
    <property type="component" value="Chromosome 3L"/>
</dbReference>
<evidence type="ECO:0000313" key="1">
    <source>
        <dbReference type="EMBL" id="OCT88676.1"/>
    </source>
</evidence>
<accession>A0A974DCW3</accession>
<dbReference type="AlphaFoldDB" id="A0A974DCW3"/>
<dbReference type="EMBL" id="CM004470">
    <property type="protein sequence ID" value="OCT88676.1"/>
    <property type="molecule type" value="Genomic_DNA"/>
</dbReference>
<reference evidence="2" key="1">
    <citation type="journal article" date="2016" name="Nature">
        <title>Genome evolution in the allotetraploid frog Xenopus laevis.</title>
        <authorList>
            <person name="Session A.M."/>
            <person name="Uno Y."/>
            <person name="Kwon T."/>
            <person name="Chapman J.A."/>
            <person name="Toyoda A."/>
            <person name="Takahashi S."/>
            <person name="Fukui A."/>
            <person name="Hikosaka A."/>
            <person name="Suzuki A."/>
            <person name="Kondo M."/>
            <person name="van Heeringen S.J."/>
            <person name="Quigley I."/>
            <person name="Heinz S."/>
            <person name="Ogino H."/>
            <person name="Ochi H."/>
            <person name="Hellsten U."/>
            <person name="Lyons J.B."/>
            <person name="Simakov O."/>
            <person name="Putnam N."/>
            <person name="Stites J."/>
            <person name="Kuroki Y."/>
            <person name="Tanaka T."/>
            <person name="Michiue T."/>
            <person name="Watanabe M."/>
            <person name="Bogdanovic O."/>
            <person name="Lister R."/>
            <person name="Georgiou G."/>
            <person name="Paranjpe S.S."/>
            <person name="van Kruijsbergen I."/>
            <person name="Shu S."/>
            <person name="Carlson J."/>
            <person name="Kinoshita T."/>
            <person name="Ohta Y."/>
            <person name="Mawaribuchi S."/>
            <person name="Jenkins J."/>
            <person name="Grimwood J."/>
            <person name="Schmutz J."/>
            <person name="Mitros T."/>
            <person name="Mozaffari S.V."/>
            <person name="Suzuki Y."/>
            <person name="Haramoto Y."/>
            <person name="Yamamoto T.S."/>
            <person name="Takagi C."/>
            <person name="Heald R."/>
            <person name="Miller K."/>
            <person name="Haudenschild C."/>
            <person name="Kitzman J."/>
            <person name="Nakayama T."/>
            <person name="Izutsu Y."/>
            <person name="Robert J."/>
            <person name="Fortriede J."/>
            <person name="Burns K."/>
            <person name="Lotay V."/>
            <person name="Karimi K."/>
            <person name="Yasuoka Y."/>
            <person name="Dichmann D.S."/>
            <person name="Flajnik M.F."/>
            <person name="Houston D.W."/>
            <person name="Shendure J."/>
            <person name="DuPasquier L."/>
            <person name="Vize P.D."/>
            <person name="Zorn A.M."/>
            <person name="Ito M."/>
            <person name="Marcotte E.M."/>
            <person name="Wallingford J.B."/>
            <person name="Ito Y."/>
            <person name="Asashima M."/>
            <person name="Ueno N."/>
            <person name="Matsuda Y."/>
            <person name="Veenstra G.J."/>
            <person name="Fujiyama A."/>
            <person name="Harland R.M."/>
            <person name="Taira M."/>
            <person name="Rokhsar D.S."/>
        </authorList>
    </citation>
    <scope>NUCLEOTIDE SEQUENCE [LARGE SCALE GENOMIC DNA]</scope>
    <source>
        <strain evidence="2">J</strain>
    </source>
</reference>
<name>A0A974DCW3_XENLA</name>
<sequence length="69" mass="7790">MAPCVWMAAGCYPDRGHLFLLPWHQQPLGEVWKQIFLRKICTSQQRLSPAGRMAARLSHETLLVTAGKS</sequence>
<proteinExistence type="predicted"/>
<evidence type="ECO:0000313" key="2">
    <source>
        <dbReference type="Proteomes" id="UP000694892"/>
    </source>
</evidence>
<organism evidence="1 2">
    <name type="scientific">Xenopus laevis</name>
    <name type="common">African clawed frog</name>
    <dbReference type="NCBI Taxonomy" id="8355"/>
    <lineage>
        <taxon>Eukaryota</taxon>
        <taxon>Metazoa</taxon>
        <taxon>Chordata</taxon>
        <taxon>Craniata</taxon>
        <taxon>Vertebrata</taxon>
        <taxon>Euteleostomi</taxon>
        <taxon>Amphibia</taxon>
        <taxon>Batrachia</taxon>
        <taxon>Anura</taxon>
        <taxon>Pipoidea</taxon>
        <taxon>Pipidae</taxon>
        <taxon>Xenopodinae</taxon>
        <taxon>Xenopus</taxon>
        <taxon>Xenopus</taxon>
    </lineage>
</organism>